<protein>
    <submittedName>
        <fullName evidence="2">Uncharacterized protein</fullName>
    </submittedName>
</protein>
<proteinExistence type="predicted"/>
<feature type="region of interest" description="Disordered" evidence="1">
    <location>
        <begin position="132"/>
        <end position="181"/>
    </location>
</feature>
<feature type="compositionally biased region" description="Low complexity" evidence="1">
    <location>
        <begin position="57"/>
        <end position="74"/>
    </location>
</feature>
<keyword evidence="3" id="KW-1185">Reference proteome</keyword>
<feature type="compositionally biased region" description="Low complexity" evidence="1">
    <location>
        <begin position="149"/>
        <end position="158"/>
    </location>
</feature>
<name>A0A918RT05_9ACTN</name>
<comment type="caution">
    <text evidence="2">The sequence shown here is derived from an EMBL/GenBank/DDBJ whole genome shotgun (WGS) entry which is preliminary data.</text>
</comment>
<gene>
    <name evidence="2" type="ORF">GCM10010389_53320</name>
</gene>
<organism evidence="2 3">
    <name type="scientific">Streptomyces echinoruber</name>
    <dbReference type="NCBI Taxonomy" id="68898"/>
    <lineage>
        <taxon>Bacteria</taxon>
        <taxon>Bacillati</taxon>
        <taxon>Actinomycetota</taxon>
        <taxon>Actinomycetes</taxon>
        <taxon>Kitasatosporales</taxon>
        <taxon>Streptomycetaceae</taxon>
        <taxon>Streptomyces</taxon>
    </lineage>
</organism>
<dbReference type="AlphaFoldDB" id="A0A918RT05"/>
<feature type="region of interest" description="Disordered" evidence="1">
    <location>
        <begin position="1"/>
        <end position="23"/>
    </location>
</feature>
<evidence type="ECO:0000313" key="3">
    <source>
        <dbReference type="Proteomes" id="UP000623010"/>
    </source>
</evidence>
<dbReference type="Proteomes" id="UP000623010">
    <property type="component" value="Unassembled WGS sequence"/>
</dbReference>
<feature type="compositionally biased region" description="Basic residues" evidence="1">
    <location>
        <begin position="1"/>
        <end position="12"/>
    </location>
</feature>
<feature type="region of interest" description="Disordered" evidence="1">
    <location>
        <begin position="40"/>
        <end position="118"/>
    </location>
</feature>
<feature type="compositionally biased region" description="Pro residues" evidence="1">
    <location>
        <begin position="13"/>
        <end position="22"/>
    </location>
</feature>
<evidence type="ECO:0000256" key="1">
    <source>
        <dbReference type="SAM" id="MobiDB-lite"/>
    </source>
</evidence>
<dbReference type="EMBL" id="BMWH01000027">
    <property type="protein sequence ID" value="GHA07390.1"/>
    <property type="molecule type" value="Genomic_DNA"/>
</dbReference>
<evidence type="ECO:0000313" key="2">
    <source>
        <dbReference type="EMBL" id="GHA07390.1"/>
    </source>
</evidence>
<reference evidence="2" key="1">
    <citation type="journal article" date="2014" name="Int. J. Syst. Evol. Microbiol.">
        <title>Complete genome sequence of Corynebacterium casei LMG S-19264T (=DSM 44701T), isolated from a smear-ripened cheese.</title>
        <authorList>
            <consortium name="US DOE Joint Genome Institute (JGI-PGF)"/>
            <person name="Walter F."/>
            <person name="Albersmeier A."/>
            <person name="Kalinowski J."/>
            <person name="Ruckert C."/>
        </authorList>
    </citation>
    <scope>NUCLEOTIDE SEQUENCE</scope>
    <source>
        <strain evidence="2">JCM 5016</strain>
    </source>
</reference>
<sequence length="205" mass="20276">MITVPHRRRRPHAPGPVPPRQPPAAFAAFAVFAAFDAAAHHRPAPGRARPAAPPVARPAGRAPDGPAGRDGPARTSDGATVSGERVRHRHGTGGAPARSGTSHPASRMPAAHPGVDRPSPAVAVAALRTAVGVPAGPGGRRAGSGAVPGHGSAPAGRSAGRGGGKGDGSRNGVPGRSRQLFRDASASFQVAEGRMTAAALAGSGW</sequence>
<feature type="compositionally biased region" description="Gly residues" evidence="1">
    <location>
        <begin position="135"/>
        <end position="148"/>
    </location>
</feature>
<reference evidence="2" key="2">
    <citation type="submission" date="2020-09" db="EMBL/GenBank/DDBJ databases">
        <authorList>
            <person name="Sun Q."/>
            <person name="Ohkuma M."/>
        </authorList>
    </citation>
    <scope>NUCLEOTIDE SEQUENCE</scope>
    <source>
        <strain evidence="2">JCM 5016</strain>
    </source>
</reference>
<accession>A0A918RT05</accession>